<dbReference type="GO" id="GO:0006281">
    <property type="term" value="P:DNA repair"/>
    <property type="evidence" value="ECO:0007669"/>
    <property type="project" value="TreeGrafter"/>
</dbReference>
<dbReference type="Gene3D" id="1.10.150.240">
    <property type="entry name" value="Putative phosphatase, domain 2"/>
    <property type="match status" value="1"/>
</dbReference>
<reference evidence="2" key="1">
    <citation type="submission" date="2017-09" db="EMBL/GenBank/DDBJ databases">
        <title>Depth-based differentiation of microbial function through sediment-hosted aquifers and enrichment of novel symbionts in the deep terrestrial subsurface.</title>
        <authorList>
            <person name="Probst A.J."/>
            <person name="Ladd B."/>
            <person name="Jarett J.K."/>
            <person name="Geller-Mcgrath D.E."/>
            <person name="Sieber C.M.K."/>
            <person name="Emerson J.B."/>
            <person name="Anantharaman K."/>
            <person name="Thomas B.C."/>
            <person name="Malmstrom R."/>
            <person name="Stieglmeier M."/>
            <person name="Klingl A."/>
            <person name="Woyke T."/>
            <person name="Ryan C.M."/>
            <person name="Banfield J.F."/>
        </authorList>
    </citation>
    <scope>NUCLEOTIDE SEQUENCE [LARGE SCALE GENOMIC DNA]</scope>
</reference>
<dbReference type="SUPFAM" id="SSF56784">
    <property type="entry name" value="HAD-like"/>
    <property type="match status" value="1"/>
</dbReference>
<dbReference type="PANTHER" id="PTHR43434">
    <property type="entry name" value="PHOSPHOGLYCOLATE PHOSPHATASE"/>
    <property type="match status" value="1"/>
</dbReference>
<dbReference type="InterPro" id="IPR023214">
    <property type="entry name" value="HAD_sf"/>
</dbReference>
<dbReference type="InterPro" id="IPR050155">
    <property type="entry name" value="HAD-like_hydrolase_sf"/>
</dbReference>
<dbReference type="SFLD" id="SFLDG01129">
    <property type="entry name" value="C1.5:_HAD__Beta-PGM__Phosphata"/>
    <property type="match status" value="1"/>
</dbReference>
<dbReference type="InterPro" id="IPR041492">
    <property type="entry name" value="HAD_2"/>
</dbReference>
<accession>A0A2M6XU06</accession>
<dbReference type="InterPro" id="IPR036412">
    <property type="entry name" value="HAD-like_sf"/>
</dbReference>
<dbReference type="SFLD" id="SFLDS00003">
    <property type="entry name" value="Haloacid_Dehalogenase"/>
    <property type="match status" value="1"/>
</dbReference>
<sequence length="230" mass="26349">MKSWNYLKKGVIKVIIFRRKKEAEIWAYLFDLDGTLVDSREECWINFFQAARNLGLRTPTREEFLKVWGYPWEEILSKLLPEVNVPLFNAAHDALKKERMSPVPGVKKALKKLKRKGNFTAVISSRDGESLKEIMEQAGIGFKFFDYVQSFYGSQFSKPDPRVFNRVLSLMAERGIPKSRAVYIGDTLLDLEAAELAGIEFFAVLTGGATEQNFLTAGLDKERILKSVRW</sequence>
<organism evidence="1 2">
    <name type="scientific">bacterium (Candidatus Gribaldobacteria) CG08_land_8_20_14_0_20_39_15</name>
    <dbReference type="NCBI Taxonomy" id="2014273"/>
    <lineage>
        <taxon>Bacteria</taxon>
        <taxon>Candidatus Gribaldobacteria</taxon>
    </lineage>
</organism>
<dbReference type="Gene3D" id="3.40.50.1000">
    <property type="entry name" value="HAD superfamily/HAD-like"/>
    <property type="match status" value="1"/>
</dbReference>
<comment type="caution">
    <text evidence="1">The sequence shown here is derived from an EMBL/GenBank/DDBJ whole genome shotgun (WGS) entry which is preliminary data.</text>
</comment>
<dbReference type="InterPro" id="IPR023198">
    <property type="entry name" value="PGP-like_dom2"/>
</dbReference>
<dbReference type="Pfam" id="PF13419">
    <property type="entry name" value="HAD_2"/>
    <property type="match status" value="1"/>
</dbReference>
<dbReference type="EMBL" id="PEXQ01000067">
    <property type="protein sequence ID" value="PIU14426.1"/>
    <property type="molecule type" value="Genomic_DNA"/>
</dbReference>
<protein>
    <recommendedName>
        <fullName evidence="3">HAD family hydrolase</fullName>
    </recommendedName>
</protein>
<evidence type="ECO:0008006" key="3">
    <source>
        <dbReference type="Google" id="ProtNLM"/>
    </source>
</evidence>
<dbReference type="InterPro" id="IPR006439">
    <property type="entry name" value="HAD-SF_hydro_IA"/>
</dbReference>
<proteinExistence type="predicted"/>
<dbReference type="PRINTS" id="PR00413">
    <property type="entry name" value="HADHALOGNASE"/>
</dbReference>
<evidence type="ECO:0000313" key="1">
    <source>
        <dbReference type="EMBL" id="PIU14426.1"/>
    </source>
</evidence>
<dbReference type="AlphaFoldDB" id="A0A2M6XU06"/>
<dbReference type="PANTHER" id="PTHR43434:SF1">
    <property type="entry name" value="PHOSPHOGLYCOLATE PHOSPHATASE"/>
    <property type="match status" value="1"/>
</dbReference>
<dbReference type="GO" id="GO:0005829">
    <property type="term" value="C:cytosol"/>
    <property type="evidence" value="ECO:0007669"/>
    <property type="project" value="TreeGrafter"/>
</dbReference>
<dbReference type="Proteomes" id="UP000229784">
    <property type="component" value="Unassembled WGS sequence"/>
</dbReference>
<evidence type="ECO:0000313" key="2">
    <source>
        <dbReference type="Proteomes" id="UP000229784"/>
    </source>
</evidence>
<gene>
    <name evidence="1" type="ORF">COT20_02750</name>
</gene>
<dbReference type="GO" id="GO:0008967">
    <property type="term" value="F:phosphoglycolate phosphatase activity"/>
    <property type="evidence" value="ECO:0007669"/>
    <property type="project" value="TreeGrafter"/>
</dbReference>
<name>A0A2M6XU06_9BACT</name>